<proteinExistence type="predicted"/>
<comment type="caution">
    <text evidence="2">The sequence shown here is derived from an EMBL/GenBank/DDBJ whole genome shotgun (WGS) entry which is preliminary data.</text>
</comment>
<feature type="compositionally biased region" description="Acidic residues" evidence="1">
    <location>
        <begin position="109"/>
        <end position="118"/>
    </location>
</feature>
<accession>A0AAD7R2V6</accession>
<evidence type="ECO:0000313" key="2">
    <source>
        <dbReference type="EMBL" id="KAJ8358477.1"/>
    </source>
</evidence>
<reference evidence="2" key="1">
    <citation type="journal article" date="2023" name="Science">
        <title>Genome structures resolve the early diversification of teleost fishes.</title>
        <authorList>
            <person name="Parey E."/>
            <person name="Louis A."/>
            <person name="Montfort J."/>
            <person name="Bouchez O."/>
            <person name="Roques C."/>
            <person name="Iampietro C."/>
            <person name="Lluch J."/>
            <person name="Castinel A."/>
            <person name="Donnadieu C."/>
            <person name="Desvignes T."/>
            <person name="Floi Bucao C."/>
            <person name="Jouanno E."/>
            <person name="Wen M."/>
            <person name="Mejri S."/>
            <person name="Dirks R."/>
            <person name="Jansen H."/>
            <person name="Henkel C."/>
            <person name="Chen W.J."/>
            <person name="Zahm M."/>
            <person name="Cabau C."/>
            <person name="Klopp C."/>
            <person name="Thompson A.W."/>
            <person name="Robinson-Rechavi M."/>
            <person name="Braasch I."/>
            <person name="Lecointre G."/>
            <person name="Bobe J."/>
            <person name="Postlethwait J.H."/>
            <person name="Berthelot C."/>
            <person name="Roest Crollius H."/>
            <person name="Guiguen Y."/>
        </authorList>
    </citation>
    <scope>NUCLEOTIDE SEQUENCE</scope>
    <source>
        <strain evidence="2">NC1722</strain>
    </source>
</reference>
<evidence type="ECO:0000256" key="1">
    <source>
        <dbReference type="SAM" id="MobiDB-lite"/>
    </source>
</evidence>
<feature type="compositionally biased region" description="Basic and acidic residues" evidence="1">
    <location>
        <begin position="159"/>
        <end position="172"/>
    </location>
</feature>
<dbReference type="Proteomes" id="UP001221898">
    <property type="component" value="Unassembled WGS sequence"/>
</dbReference>
<keyword evidence="3" id="KW-1185">Reference proteome</keyword>
<sequence length="241" mass="25695">MNDMCTAIVLGSLDLFQRPGPFLYRHPRPRRGGRPLSVPTTAPDLDLAALAGQPGPFMFGRGRGRFPPQVFAPDLPQVGAREESRSGRVEETAPEGMSYGLYPPRQVPESEDSGEESGVESLSNPLEAVGTPQEWGDSTEPEGAGEAGWVTRPTKKRALSGEHEEARGRKENPLIPLDPNPFQVLAGPEEGVDFCTGMDLELVSPLPYQDWVPDGLADSLGDILKTPGAGDLGDLGGANAL</sequence>
<evidence type="ECO:0000313" key="3">
    <source>
        <dbReference type="Proteomes" id="UP001221898"/>
    </source>
</evidence>
<dbReference type="AlphaFoldDB" id="A0AAD7R2V6"/>
<dbReference type="EMBL" id="JAINUG010000960">
    <property type="protein sequence ID" value="KAJ8358477.1"/>
    <property type="molecule type" value="Genomic_DNA"/>
</dbReference>
<organism evidence="2 3">
    <name type="scientific">Aldrovandia affinis</name>
    <dbReference type="NCBI Taxonomy" id="143900"/>
    <lineage>
        <taxon>Eukaryota</taxon>
        <taxon>Metazoa</taxon>
        <taxon>Chordata</taxon>
        <taxon>Craniata</taxon>
        <taxon>Vertebrata</taxon>
        <taxon>Euteleostomi</taxon>
        <taxon>Actinopterygii</taxon>
        <taxon>Neopterygii</taxon>
        <taxon>Teleostei</taxon>
        <taxon>Notacanthiformes</taxon>
        <taxon>Halosauridae</taxon>
        <taxon>Aldrovandia</taxon>
    </lineage>
</organism>
<name>A0AAD7R2V6_9TELE</name>
<feature type="region of interest" description="Disordered" evidence="1">
    <location>
        <begin position="71"/>
        <end position="179"/>
    </location>
</feature>
<gene>
    <name evidence="2" type="ORF">AAFF_G00436970</name>
</gene>
<feature type="compositionally biased region" description="Basic and acidic residues" evidence="1">
    <location>
        <begin position="80"/>
        <end position="91"/>
    </location>
</feature>
<protein>
    <submittedName>
        <fullName evidence="2">Uncharacterized protein</fullName>
    </submittedName>
</protein>